<dbReference type="FunFam" id="1.10.510.10:FF:001207">
    <property type="entry name" value="probable receptor-like protein kinase At1g49730"/>
    <property type="match status" value="1"/>
</dbReference>
<comment type="caution">
    <text evidence="4">The sequence shown here is derived from an EMBL/GenBank/DDBJ whole genome shotgun (WGS) entry which is preliminary data.</text>
</comment>
<evidence type="ECO:0000313" key="4">
    <source>
        <dbReference type="EMBL" id="KAG2371575.1"/>
    </source>
</evidence>
<evidence type="ECO:0000256" key="2">
    <source>
        <dbReference type="ARBA" id="ARBA00022840"/>
    </source>
</evidence>
<keyword evidence="4" id="KW-0675">Receptor</keyword>
<dbReference type="PROSITE" id="PS50011">
    <property type="entry name" value="PROTEIN_KINASE_DOM"/>
    <property type="match status" value="1"/>
</dbReference>
<dbReference type="InterPro" id="IPR000719">
    <property type="entry name" value="Prot_kinase_dom"/>
</dbReference>
<dbReference type="EMBL" id="JABFOF010000011">
    <property type="protein sequence ID" value="KAG2371575.1"/>
    <property type="molecule type" value="Genomic_DNA"/>
</dbReference>
<evidence type="ECO:0000259" key="3">
    <source>
        <dbReference type="PROSITE" id="PS50011"/>
    </source>
</evidence>
<dbReference type="GO" id="GO:0005524">
    <property type="term" value="F:ATP binding"/>
    <property type="evidence" value="ECO:0007669"/>
    <property type="project" value="UniProtKB-KW"/>
</dbReference>
<dbReference type="Proteomes" id="UP000743370">
    <property type="component" value="Unassembled WGS sequence"/>
</dbReference>
<dbReference type="AlphaFoldDB" id="A0A8T0JH11"/>
<dbReference type="PANTHER" id="PTHR27001:SF20">
    <property type="entry name" value="PROTEIN KINASE SUPERFAMILY PROTEIN"/>
    <property type="match status" value="1"/>
</dbReference>
<dbReference type="FunFam" id="1.10.510.10:FF:001111">
    <property type="entry name" value="Protein kinase superfamily protein"/>
    <property type="match status" value="1"/>
</dbReference>
<proteinExistence type="predicted"/>
<dbReference type="PANTHER" id="PTHR27001">
    <property type="entry name" value="OS01G0253100 PROTEIN"/>
    <property type="match status" value="1"/>
</dbReference>
<evidence type="ECO:0000313" key="5">
    <source>
        <dbReference type="Proteomes" id="UP000743370"/>
    </source>
</evidence>
<keyword evidence="2" id="KW-0067">ATP-binding</keyword>
<sequence>MPQSNFGKNETQLAEPQMSQLKPKRRLGFFRSPRNHNIERLLNRFKTIFFPGLHASVKLREFEDSGGVCLVREVKGFDERSDHFYRHVQFLGRLRHRHLLSLREVDVDHCLLLIFDNIENGSLKDHLNDPLKTPLDWRTRLQIANGVVAALEYLFLFSEPPVCHVSITSSNIMLDENFTAKLSDFGLLPSGGNSDTMPYSEDCLKQKSCRIIFQLGVLILELVTGQSSEMEGSDLIEWIQESRFYNSIDKMIDPDLGNNYDCTELKSLLAVAKLCIKSWDEPSFTIPQLFRHLQRKIHITHQ</sequence>
<keyword evidence="1" id="KW-0547">Nucleotide-binding</keyword>
<gene>
    <name evidence="4" type="ORF">HKW66_Vig0217490</name>
</gene>
<name>A0A8T0JH11_PHAAN</name>
<feature type="domain" description="Protein kinase" evidence="3">
    <location>
        <begin position="43"/>
        <end position="302"/>
    </location>
</feature>
<accession>A0A8T0JH11</accession>
<protein>
    <submittedName>
        <fullName evidence="4">Receptor-like protein</fullName>
    </submittedName>
</protein>
<dbReference type="GO" id="GO:0004672">
    <property type="term" value="F:protein kinase activity"/>
    <property type="evidence" value="ECO:0007669"/>
    <property type="project" value="InterPro"/>
</dbReference>
<dbReference type="InterPro" id="IPR001245">
    <property type="entry name" value="Ser-Thr/Tyr_kinase_cat_dom"/>
</dbReference>
<reference evidence="4 5" key="1">
    <citation type="submission" date="2020-05" db="EMBL/GenBank/DDBJ databases">
        <title>Vigna angularis (adzuki bean) Var. LongXiaoDou No. 4 denovo assembly.</title>
        <authorList>
            <person name="Xiang H."/>
        </authorList>
    </citation>
    <scope>NUCLEOTIDE SEQUENCE [LARGE SCALE GENOMIC DNA]</scope>
    <source>
        <tissue evidence="4">Leaf</tissue>
    </source>
</reference>
<evidence type="ECO:0000256" key="1">
    <source>
        <dbReference type="ARBA" id="ARBA00022741"/>
    </source>
</evidence>
<dbReference type="Gene3D" id="1.10.510.10">
    <property type="entry name" value="Transferase(Phosphotransferase) domain 1"/>
    <property type="match status" value="2"/>
</dbReference>
<dbReference type="InterPro" id="IPR011009">
    <property type="entry name" value="Kinase-like_dom_sf"/>
</dbReference>
<dbReference type="SUPFAM" id="SSF56112">
    <property type="entry name" value="Protein kinase-like (PK-like)"/>
    <property type="match status" value="1"/>
</dbReference>
<organism evidence="4 5">
    <name type="scientific">Phaseolus angularis</name>
    <name type="common">Azuki bean</name>
    <name type="synonym">Vigna angularis</name>
    <dbReference type="NCBI Taxonomy" id="3914"/>
    <lineage>
        <taxon>Eukaryota</taxon>
        <taxon>Viridiplantae</taxon>
        <taxon>Streptophyta</taxon>
        <taxon>Embryophyta</taxon>
        <taxon>Tracheophyta</taxon>
        <taxon>Spermatophyta</taxon>
        <taxon>Magnoliopsida</taxon>
        <taxon>eudicotyledons</taxon>
        <taxon>Gunneridae</taxon>
        <taxon>Pentapetalae</taxon>
        <taxon>rosids</taxon>
        <taxon>fabids</taxon>
        <taxon>Fabales</taxon>
        <taxon>Fabaceae</taxon>
        <taxon>Papilionoideae</taxon>
        <taxon>50 kb inversion clade</taxon>
        <taxon>NPAAA clade</taxon>
        <taxon>indigoferoid/millettioid clade</taxon>
        <taxon>Phaseoleae</taxon>
        <taxon>Vigna</taxon>
    </lineage>
</organism>
<dbReference type="GO" id="GO:0005886">
    <property type="term" value="C:plasma membrane"/>
    <property type="evidence" value="ECO:0007669"/>
    <property type="project" value="TreeGrafter"/>
</dbReference>
<dbReference type="Pfam" id="PF07714">
    <property type="entry name" value="PK_Tyr_Ser-Thr"/>
    <property type="match status" value="1"/>
</dbReference>